<keyword evidence="4" id="KW-1185">Reference proteome</keyword>
<feature type="region of interest" description="Disordered" evidence="2">
    <location>
        <begin position="1079"/>
        <end position="1127"/>
    </location>
</feature>
<feature type="compositionally biased region" description="Basic and acidic residues" evidence="2">
    <location>
        <begin position="705"/>
        <end position="719"/>
    </location>
</feature>
<keyword evidence="1" id="KW-0175">Coiled coil</keyword>
<organism evidence="3 4">
    <name type="scientific">Pinctada imbricata</name>
    <name type="common">Atlantic pearl-oyster</name>
    <name type="synonym">Pinctada martensii</name>
    <dbReference type="NCBI Taxonomy" id="66713"/>
    <lineage>
        <taxon>Eukaryota</taxon>
        <taxon>Metazoa</taxon>
        <taxon>Spiralia</taxon>
        <taxon>Lophotrochozoa</taxon>
        <taxon>Mollusca</taxon>
        <taxon>Bivalvia</taxon>
        <taxon>Autobranchia</taxon>
        <taxon>Pteriomorphia</taxon>
        <taxon>Pterioida</taxon>
        <taxon>Pterioidea</taxon>
        <taxon>Pteriidae</taxon>
        <taxon>Pinctada</taxon>
    </lineage>
</organism>
<feature type="compositionally biased region" description="Basic residues" evidence="2">
    <location>
        <begin position="772"/>
        <end position="781"/>
    </location>
</feature>
<evidence type="ECO:0000256" key="1">
    <source>
        <dbReference type="SAM" id="Coils"/>
    </source>
</evidence>
<feature type="region of interest" description="Disordered" evidence="2">
    <location>
        <begin position="1288"/>
        <end position="1320"/>
    </location>
</feature>
<feature type="compositionally biased region" description="Polar residues" evidence="2">
    <location>
        <begin position="743"/>
        <end position="761"/>
    </location>
</feature>
<feature type="compositionally biased region" description="Low complexity" evidence="2">
    <location>
        <begin position="799"/>
        <end position="825"/>
    </location>
</feature>
<feature type="compositionally biased region" description="Basic and acidic residues" evidence="2">
    <location>
        <begin position="579"/>
        <end position="590"/>
    </location>
</feature>
<feature type="region of interest" description="Disordered" evidence="2">
    <location>
        <begin position="176"/>
        <end position="218"/>
    </location>
</feature>
<feature type="compositionally biased region" description="Basic and acidic residues" evidence="2">
    <location>
        <begin position="974"/>
        <end position="994"/>
    </location>
</feature>
<comment type="caution">
    <text evidence="3">The sequence shown here is derived from an EMBL/GenBank/DDBJ whole genome shotgun (WGS) entry which is preliminary data.</text>
</comment>
<feature type="compositionally biased region" description="Basic and acidic residues" evidence="2">
    <location>
        <begin position="852"/>
        <end position="872"/>
    </location>
</feature>
<feature type="compositionally biased region" description="Pro residues" evidence="2">
    <location>
        <begin position="1004"/>
        <end position="1014"/>
    </location>
</feature>
<evidence type="ECO:0008006" key="5">
    <source>
        <dbReference type="Google" id="ProtNLM"/>
    </source>
</evidence>
<evidence type="ECO:0000256" key="2">
    <source>
        <dbReference type="SAM" id="MobiDB-lite"/>
    </source>
</evidence>
<dbReference type="Proteomes" id="UP001186944">
    <property type="component" value="Unassembled WGS sequence"/>
</dbReference>
<accession>A0AA89BQI7</accession>
<feature type="compositionally biased region" description="Low complexity" evidence="2">
    <location>
        <begin position="465"/>
        <end position="478"/>
    </location>
</feature>
<protein>
    <recommendedName>
        <fullName evidence="5">AKNA</fullName>
    </recommendedName>
</protein>
<evidence type="ECO:0000313" key="3">
    <source>
        <dbReference type="EMBL" id="KAK3087416.1"/>
    </source>
</evidence>
<feature type="compositionally biased region" description="Polar residues" evidence="2">
    <location>
        <begin position="677"/>
        <end position="686"/>
    </location>
</feature>
<feature type="compositionally biased region" description="Low complexity" evidence="2">
    <location>
        <begin position="568"/>
        <end position="578"/>
    </location>
</feature>
<feature type="coiled-coil region" evidence="1">
    <location>
        <begin position="379"/>
        <end position="406"/>
    </location>
</feature>
<feature type="compositionally biased region" description="Basic and acidic residues" evidence="2">
    <location>
        <begin position="911"/>
        <end position="953"/>
    </location>
</feature>
<feature type="compositionally biased region" description="Polar residues" evidence="2">
    <location>
        <begin position="1105"/>
        <end position="1127"/>
    </location>
</feature>
<dbReference type="PANTHER" id="PTHR21510">
    <property type="entry name" value="AKNA DOMAIN-CONTAINING PROTEIN"/>
    <property type="match status" value="1"/>
</dbReference>
<proteinExistence type="predicted"/>
<feature type="region of interest" description="Disordered" evidence="2">
    <location>
        <begin position="320"/>
        <end position="361"/>
    </location>
</feature>
<feature type="compositionally biased region" description="Basic residues" evidence="2">
    <location>
        <begin position="1090"/>
        <end position="1100"/>
    </location>
</feature>
<feature type="compositionally biased region" description="Basic residues" evidence="2">
    <location>
        <begin position="1298"/>
        <end position="1308"/>
    </location>
</feature>
<dbReference type="InterPro" id="IPR052655">
    <property type="entry name" value="AKNA_Centrosome-Trans_reg"/>
</dbReference>
<feature type="compositionally biased region" description="Basic and acidic residues" evidence="2">
    <location>
        <begin position="601"/>
        <end position="615"/>
    </location>
</feature>
<reference evidence="3" key="1">
    <citation type="submission" date="2019-08" db="EMBL/GenBank/DDBJ databases">
        <title>The improved chromosome-level genome for the pearl oyster Pinctada fucata martensii using PacBio sequencing and Hi-C.</title>
        <authorList>
            <person name="Zheng Z."/>
        </authorList>
    </citation>
    <scope>NUCLEOTIDE SEQUENCE</scope>
    <source>
        <strain evidence="3">ZZ-2019</strain>
        <tissue evidence="3">Adductor muscle</tissue>
    </source>
</reference>
<feature type="region of interest" description="Disordered" evidence="2">
    <location>
        <begin position="465"/>
        <end position="1032"/>
    </location>
</feature>
<sequence>MPKRLLPKPSAAEVNQPLKVKSKSTTNIAAKRSKPLKPTMSLVNIDIGEGDHSEISTTSEKSRTELSSKLYQEFHKRKQATELVQQLQQDYDKLLSKYAQAELTIDQLRLGATVTLHAASPTPSQALAGALPGGQQPQMIQMGQIGRGVKSPSPFQGSLGVPSPLTLNESVAAEFLPDRNAGHNDSRFSGRRTESEASLVNGHAMPPQSADRRDTSADGAEGVKMGLTFHAQTLDQRMDSFQALLDAGQGMTHDEQERVFDKIRNDHETLRKDYLRAKEDYNARKRSTAVGDVTFDDNKELEGELFKLGMKFDEIHEKVEEKRKEKHSQRQPFATNRRQSDSDVMTSGMSDQETRSVDQMKKKIKGTKAGVDMLEPKQDEELQKNLKRLHDEYNALMDRYRRLKQMAQTPERDQEIDNLVRKLHQISEEEPVVFPMPHELEGSLPSPSFDYIMISLAQLFSGRNSSISSSSTYVSHDTSIWDEETDTEATSRWEELQRGEEDGRSFSRRQSEVTVAGRRQSKDVQPFATTENKHITKGRDTPDHTGSNSSSLHRSDLEMNGAGRLNDSSVYSSRSSLSSRHDSTFDRDSPTPRLPRPRRHDHPDRRSGNLKKRPEGASMSSLQDSGISDYEGATGRDRNATGPLSNLPGPGTFKQMTKQRHAGDADSGFIGSMVGSDVSQGHLSARQQQQQQQPTLRLRQPSDSSSERPRSRSRPDDTHSITSSRSGRRSQDSARPRTRRDQAAQSRDYTDDSYTLTTESEMSFDIPERPGSRRGRNHGHSRGSIDRAIQEEEEERPRSILSNSSRSSRRSQQQKTPTKPLKPKQNVSFSSKSDQSEDEATPKHTPNQSFNDSREVFSSEEDTPREQIKPVVERLNLQEPATITRQEEAVRPPTPARKEAVRPPTPGVKTPRSERSATPVRRQDAQRIEAERPGSREELQRSEVPRMTEDRAVGSDSDDTVKDSVATAGTRGSESSEKFKLLQEEIGHLREEFFRAMQQKQHNAPPPPAPPQPQPEGDQYFDPTEDPYAFMRGPRRRANSFSGAAARDWDDWWKYPLNQQVDDIPLGYAAADSYNQSRPVNAEVQEARTRSRRKMRRKYRRTAESEAQTLNDQSDSDQAPSRVTASTVTDEQLYNYYVPQYYSSRTQTTVPPVYYTPNVPPRIQRYSSQPNLLQNSTLTTAPPPPVQTQNVPTTSYATPISAGYNRLRSSLRQPRQRTSVPRQYSYDDMDARNQEPIGYIVTNAPPPPAHNPPPPPAYMERTQACPLCGGAGYHTHGEYVYDAPSERPTMGYLVHDTPRRRPRRRSKSASRVQDYSPQGRSRSRYVFREYVTESSSAESDDDIVYRRRSRSLGRRSRRKTRKYKKVKPGVKVVDNDLSVTPGDGASPNTANNVPVGDTTLHNISASNVANLSSNTLLTRIVTPVHMTAPVNVTPAHMVTPVQVTTSVNVTPARVLTPVQFVTPVSSVANNSMFTPVAGNLSNTPLPRPSSSLDVVLPEVLEESQEYEDALNQSLNLTEEIGDLTYKMMGTVKSELAKSKRRKDFGSSYW</sequence>
<dbReference type="PANTHER" id="PTHR21510:SF13">
    <property type="entry name" value="AKNA DOMAIN-CONTAINING PROTEIN"/>
    <property type="match status" value="1"/>
</dbReference>
<feature type="compositionally biased region" description="Basic and acidic residues" evidence="2">
    <location>
        <begin position="176"/>
        <end position="195"/>
    </location>
</feature>
<feature type="compositionally biased region" description="Basic and acidic residues" evidence="2">
    <location>
        <begin position="531"/>
        <end position="543"/>
    </location>
</feature>
<feature type="compositionally biased region" description="Basic and acidic residues" evidence="2">
    <location>
        <begin position="885"/>
        <end position="901"/>
    </location>
</feature>
<feature type="compositionally biased region" description="Basic and acidic residues" evidence="2">
    <location>
        <begin position="352"/>
        <end position="361"/>
    </location>
</feature>
<name>A0AA89BQI7_PINIB</name>
<gene>
    <name evidence="3" type="ORF">FSP39_005595</name>
</gene>
<feature type="compositionally biased region" description="Basic and acidic residues" evidence="2">
    <location>
        <begin position="489"/>
        <end position="511"/>
    </location>
</feature>
<evidence type="ECO:0000313" key="4">
    <source>
        <dbReference type="Proteomes" id="UP001186944"/>
    </source>
</evidence>
<feature type="compositionally biased region" description="Polar residues" evidence="2">
    <location>
        <begin position="330"/>
        <end position="351"/>
    </location>
</feature>
<feature type="compositionally biased region" description="Polar residues" evidence="2">
    <location>
        <begin position="1309"/>
        <end position="1320"/>
    </location>
</feature>
<feature type="coiled-coil region" evidence="1">
    <location>
        <begin position="77"/>
        <end position="104"/>
    </location>
</feature>
<feature type="region of interest" description="Disordered" evidence="2">
    <location>
        <begin position="1"/>
        <end position="35"/>
    </location>
</feature>
<dbReference type="EMBL" id="VSWD01000011">
    <property type="protein sequence ID" value="KAK3087416.1"/>
    <property type="molecule type" value="Genomic_DNA"/>
</dbReference>
<feature type="compositionally biased region" description="Basic and acidic residues" evidence="2">
    <location>
        <begin position="729"/>
        <end position="742"/>
    </location>
</feature>
<feature type="compositionally biased region" description="Basic and acidic residues" evidence="2">
    <location>
        <begin position="783"/>
        <end position="798"/>
    </location>
</feature>